<reference evidence="3 4" key="1">
    <citation type="submission" date="2021-06" db="EMBL/GenBank/DDBJ databases">
        <authorList>
            <person name="Palmer J.M."/>
        </authorList>
    </citation>
    <scope>NUCLEOTIDE SEQUENCE [LARGE SCALE GENOMIC DNA]</scope>
    <source>
        <strain evidence="3 4">XC_2019</strain>
        <tissue evidence="3">Muscle</tissue>
    </source>
</reference>
<organism evidence="3 4">
    <name type="scientific">Xenoophorus captivus</name>
    <dbReference type="NCBI Taxonomy" id="1517983"/>
    <lineage>
        <taxon>Eukaryota</taxon>
        <taxon>Metazoa</taxon>
        <taxon>Chordata</taxon>
        <taxon>Craniata</taxon>
        <taxon>Vertebrata</taxon>
        <taxon>Euteleostomi</taxon>
        <taxon>Actinopterygii</taxon>
        <taxon>Neopterygii</taxon>
        <taxon>Teleostei</taxon>
        <taxon>Neoteleostei</taxon>
        <taxon>Acanthomorphata</taxon>
        <taxon>Ovalentaria</taxon>
        <taxon>Atherinomorphae</taxon>
        <taxon>Cyprinodontiformes</taxon>
        <taxon>Goodeidae</taxon>
        <taxon>Xenoophorus</taxon>
    </lineage>
</organism>
<dbReference type="SMART" id="SM00060">
    <property type="entry name" value="FN3"/>
    <property type="match status" value="1"/>
</dbReference>
<accession>A0ABV0RT89</accession>
<keyword evidence="4" id="KW-1185">Reference proteome</keyword>
<dbReference type="InterPro" id="IPR050617">
    <property type="entry name" value="E3_ligase_FN3/SPRY"/>
</dbReference>
<evidence type="ECO:0000256" key="1">
    <source>
        <dbReference type="SAM" id="Coils"/>
    </source>
</evidence>
<gene>
    <name evidence="3" type="ORF">XENOCAPTIV_001631</name>
</gene>
<dbReference type="PRINTS" id="PR01407">
    <property type="entry name" value="BUTYPHLNCDUF"/>
</dbReference>
<dbReference type="SUPFAM" id="SSF49899">
    <property type="entry name" value="Concanavalin A-like lectins/glucanases"/>
    <property type="match status" value="1"/>
</dbReference>
<dbReference type="InterPro" id="IPR013783">
    <property type="entry name" value="Ig-like_fold"/>
</dbReference>
<dbReference type="SUPFAM" id="SSF49265">
    <property type="entry name" value="Fibronectin type III"/>
    <property type="match status" value="1"/>
</dbReference>
<protein>
    <recommendedName>
        <fullName evidence="2">Fibronectin type-III domain-containing protein</fullName>
    </recommendedName>
</protein>
<dbReference type="InterPro" id="IPR036116">
    <property type="entry name" value="FN3_sf"/>
</dbReference>
<evidence type="ECO:0000313" key="4">
    <source>
        <dbReference type="Proteomes" id="UP001434883"/>
    </source>
</evidence>
<evidence type="ECO:0000313" key="3">
    <source>
        <dbReference type="EMBL" id="MEQ2211455.1"/>
    </source>
</evidence>
<dbReference type="PROSITE" id="PS50853">
    <property type="entry name" value="FN3"/>
    <property type="match status" value="1"/>
</dbReference>
<dbReference type="EMBL" id="JAHRIN010058931">
    <property type="protein sequence ID" value="MEQ2211455.1"/>
    <property type="molecule type" value="Genomic_DNA"/>
</dbReference>
<dbReference type="PANTHER" id="PTHR24099:SF7">
    <property type="entry name" value="CARDIOMYOPATHY-ASSOCIATED PROTEIN 5"/>
    <property type="match status" value="1"/>
</dbReference>
<dbReference type="PANTHER" id="PTHR24099">
    <property type="entry name" value="E3 UBIQUITIN-PROTEIN LIGASE TRIM36-RELATED"/>
    <property type="match status" value="1"/>
</dbReference>
<dbReference type="Proteomes" id="UP001434883">
    <property type="component" value="Unassembled WGS sequence"/>
</dbReference>
<proteinExistence type="predicted"/>
<dbReference type="InterPro" id="IPR013320">
    <property type="entry name" value="ConA-like_dom_sf"/>
</dbReference>
<dbReference type="InterPro" id="IPR003961">
    <property type="entry name" value="FN3_dom"/>
</dbReference>
<dbReference type="CDD" id="cd00063">
    <property type="entry name" value="FN3"/>
    <property type="match status" value="1"/>
</dbReference>
<dbReference type="InterPro" id="IPR003879">
    <property type="entry name" value="Butyrophylin_SPRY"/>
</dbReference>
<dbReference type="Gene3D" id="2.60.40.10">
    <property type="entry name" value="Immunoglobulins"/>
    <property type="match status" value="1"/>
</dbReference>
<keyword evidence="1" id="KW-0175">Coiled coil</keyword>
<sequence length="257" mass="28878">MQAQNEEMMALVMEQYNAMSVSMEEEKKAKLEQLYDKIVSYQENIDSAKTTLETTAREAETDARVHAAFVIVTIAVIASVPQRPTLQPQEHSSASSTSVTVYWKVNPGDIIDCFQVYCVEDPQGAVSEEYRVTVKESYCVLEDLEPDRKYKVWVMAVNYAGCSLPSERLLFSTGQCRYQLLHNRVQSSVFVTETPERVGAFLDHQLSCLSFYNACSGQLLGTFTQRFSQPCHPALALEQPGSLQVCMVPEVPEFTKS</sequence>
<evidence type="ECO:0000259" key="2">
    <source>
        <dbReference type="PROSITE" id="PS50853"/>
    </source>
</evidence>
<feature type="coiled-coil region" evidence="1">
    <location>
        <begin position="24"/>
        <end position="58"/>
    </location>
</feature>
<comment type="caution">
    <text evidence="3">The sequence shown here is derived from an EMBL/GenBank/DDBJ whole genome shotgun (WGS) entry which is preliminary data.</text>
</comment>
<feature type="domain" description="Fibronectin type-III" evidence="2">
    <location>
        <begin position="80"/>
        <end position="176"/>
    </location>
</feature>
<name>A0ABV0RT89_9TELE</name>
<dbReference type="Pfam" id="PF00041">
    <property type="entry name" value="fn3"/>
    <property type="match status" value="1"/>
</dbReference>